<proteinExistence type="inferred from homology"/>
<reference evidence="10 11" key="1">
    <citation type="submission" date="2018-04" db="EMBL/GenBank/DDBJ databases">
        <title>Brenneria corticis sp.nov.</title>
        <authorList>
            <person name="Li Y."/>
        </authorList>
    </citation>
    <scope>NUCLEOTIDE SEQUENCE [LARGE SCALE GENOMIC DNA]</scope>
    <source>
        <strain evidence="10 11">CFCC 11842</strain>
    </source>
</reference>
<evidence type="ECO:0000313" key="11">
    <source>
        <dbReference type="Proteomes" id="UP000296159"/>
    </source>
</evidence>
<dbReference type="Gene3D" id="3.10.20.30">
    <property type="match status" value="1"/>
</dbReference>
<dbReference type="AlphaFoldDB" id="A0A2U1TJ42"/>
<dbReference type="EMBL" id="QDKH01000053">
    <property type="protein sequence ID" value="PWC09431.1"/>
    <property type="molecule type" value="Genomic_DNA"/>
</dbReference>
<evidence type="ECO:0000256" key="3">
    <source>
        <dbReference type="ARBA" id="ARBA00022714"/>
    </source>
</evidence>
<name>A0A2U1TJ42_9GAMM</name>
<dbReference type="CDD" id="cd00207">
    <property type="entry name" value="fer2"/>
    <property type="match status" value="1"/>
</dbReference>
<keyword evidence="2" id="KW-0813">Transport</keyword>
<dbReference type="PROSITE" id="PS00197">
    <property type="entry name" value="2FE2S_FER_1"/>
    <property type="match status" value="1"/>
</dbReference>
<evidence type="ECO:0000256" key="2">
    <source>
        <dbReference type="ARBA" id="ARBA00022448"/>
    </source>
</evidence>
<dbReference type="InterPro" id="IPR036010">
    <property type="entry name" value="2Fe-2S_ferredoxin-like_sf"/>
</dbReference>
<comment type="caution">
    <text evidence="10">The sequence shown here is derived from an EMBL/GenBank/DDBJ whole genome shotgun (WGS) entry which is preliminary data.</text>
</comment>
<evidence type="ECO:0000256" key="7">
    <source>
        <dbReference type="ARBA" id="ARBA00023014"/>
    </source>
</evidence>
<dbReference type="SUPFAM" id="SSF54292">
    <property type="entry name" value="2Fe-2S ferredoxin-like"/>
    <property type="match status" value="1"/>
</dbReference>
<keyword evidence="4" id="KW-0479">Metal-binding</keyword>
<organism evidence="10 11">
    <name type="scientific">Brenneria corticis</name>
    <dbReference type="NCBI Taxonomy" id="2173106"/>
    <lineage>
        <taxon>Bacteria</taxon>
        <taxon>Pseudomonadati</taxon>
        <taxon>Pseudomonadota</taxon>
        <taxon>Gammaproteobacteria</taxon>
        <taxon>Enterobacterales</taxon>
        <taxon>Pectobacteriaceae</taxon>
        <taxon>Brenneria</taxon>
    </lineage>
</organism>
<keyword evidence="3" id="KW-0001">2Fe-2S</keyword>
<dbReference type="InterPro" id="IPR012675">
    <property type="entry name" value="Beta-grasp_dom_sf"/>
</dbReference>
<evidence type="ECO:0000259" key="9">
    <source>
        <dbReference type="PROSITE" id="PS51085"/>
    </source>
</evidence>
<gene>
    <name evidence="10" type="ORF">DDT56_23905</name>
</gene>
<dbReference type="PROSITE" id="PS51085">
    <property type="entry name" value="2FE2S_FER_2"/>
    <property type="match status" value="1"/>
</dbReference>
<evidence type="ECO:0000256" key="4">
    <source>
        <dbReference type="ARBA" id="ARBA00022723"/>
    </source>
</evidence>
<sequence>MSEFKCRIRNTAIDFTVSENKSVLSAAYEAGVKLPYRCAAGSCGVCKVRLTSGRVRMDHSGGISRHNIADGYILPCCSVPLSNLEIELVSSC</sequence>
<keyword evidence="6" id="KW-0408">Iron</keyword>
<dbReference type="GO" id="GO:0051537">
    <property type="term" value="F:2 iron, 2 sulfur cluster binding"/>
    <property type="evidence" value="ECO:0007669"/>
    <property type="project" value="UniProtKB-KW"/>
</dbReference>
<dbReference type="PANTHER" id="PTHR43112">
    <property type="entry name" value="FERREDOXIN"/>
    <property type="match status" value="1"/>
</dbReference>
<dbReference type="GO" id="GO:0046872">
    <property type="term" value="F:metal ion binding"/>
    <property type="evidence" value="ECO:0007669"/>
    <property type="project" value="UniProtKB-KW"/>
</dbReference>
<comment type="cofactor">
    <cofactor evidence="8">
        <name>[2Fe-2S] cluster</name>
        <dbReference type="ChEBI" id="CHEBI:190135"/>
    </cofactor>
</comment>
<comment type="similarity">
    <text evidence="1">Belongs to the 2Fe2S plant-type ferredoxin family.</text>
</comment>
<dbReference type="PANTHER" id="PTHR43112:SF3">
    <property type="entry name" value="FERREDOXIN-2, CHLOROPLASTIC"/>
    <property type="match status" value="1"/>
</dbReference>
<accession>A0A2U1TJ42</accession>
<keyword evidence="5" id="KW-0249">Electron transport</keyword>
<dbReference type="Pfam" id="PF00111">
    <property type="entry name" value="Fer2"/>
    <property type="match status" value="1"/>
</dbReference>
<evidence type="ECO:0000256" key="1">
    <source>
        <dbReference type="ARBA" id="ARBA00007874"/>
    </source>
</evidence>
<feature type="domain" description="2Fe-2S ferredoxin-type" evidence="9">
    <location>
        <begin position="2"/>
        <end position="92"/>
    </location>
</feature>
<dbReference type="RefSeq" id="WP_136168831.1">
    <property type="nucleotide sequence ID" value="NZ_KZ819115.1"/>
</dbReference>
<keyword evidence="11" id="KW-1185">Reference proteome</keyword>
<keyword evidence="7" id="KW-0411">Iron-sulfur</keyword>
<evidence type="ECO:0000256" key="8">
    <source>
        <dbReference type="ARBA" id="ARBA00034078"/>
    </source>
</evidence>
<dbReference type="InterPro" id="IPR001041">
    <property type="entry name" value="2Fe-2S_ferredoxin-type"/>
</dbReference>
<evidence type="ECO:0000256" key="5">
    <source>
        <dbReference type="ARBA" id="ARBA00022982"/>
    </source>
</evidence>
<dbReference type="Proteomes" id="UP000296159">
    <property type="component" value="Unassembled WGS sequence"/>
</dbReference>
<protein>
    <submittedName>
        <fullName evidence="10">Ferredoxin</fullName>
    </submittedName>
</protein>
<dbReference type="InterPro" id="IPR006058">
    <property type="entry name" value="2Fe2S_fd_BS"/>
</dbReference>
<evidence type="ECO:0000256" key="6">
    <source>
        <dbReference type="ARBA" id="ARBA00023004"/>
    </source>
</evidence>
<evidence type="ECO:0000313" key="10">
    <source>
        <dbReference type="EMBL" id="PWC09431.1"/>
    </source>
</evidence>